<name>A0A0V0YPF8_TRISP</name>
<organism evidence="1 2">
    <name type="scientific">Trichinella spiralis</name>
    <name type="common">Trichina worm</name>
    <dbReference type="NCBI Taxonomy" id="6334"/>
    <lineage>
        <taxon>Eukaryota</taxon>
        <taxon>Metazoa</taxon>
        <taxon>Ecdysozoa</taxon>
        <taxon>Nematoda</taxon>
        <taxon>Enoplea</taxon>
        <taxon>Dorylaimia</taxon>
        <taxon>Trichinellida</taxon>
        <taxon>Trichinellidae</taxon>
        <taxon>Trichinella</taxon>
    </lineage>
</organism>
<evidence type="ECO:0000313" key="1">
    <source>
        <dbReference type="EMBL" id="KRY02229.1"/>
    </source>
</evidence>
<accession>A0A0V0YPF8</accession>
<gene>
    <name evidence="1" type="ORF">T01_11384</name>
</gene>
<protein>
    <submittedName>
        <fullName evidence="1">Uncharacterized protein</fullName>
    </submittedName>
</protein>
<dbReference type="AlphaFoldDB" id="A0A0V0YPF8"/>
<reference evidence="1 2" key="1">
    <citation type="submission" date="2015-01" db="EMBL/GenBank/DDBJ databases">
        <title>Evolution of Trichinella species and genotypes.</title>
        <authorList>
            <person name="Korhonen P.K."/>
            <person name="Edoardo P."/>
            <person name="Giuseppe L.R."/>
            <person name="Gasser R.B."/>
        </authorList>
    </citation>
    <scope>NUCLEOTIDE SEQUENCE [LARGE SCALE GENOMIC DNA]</scope>
    <source>
        <strain evidence="1">ISS3</strain>
    </source>
</reference>
<dbReference type="InParanoid" id="A0A0V0YPF8"/>
<sequence length="38" mass="4425">MFAYNFVQEKKIKIHSPVHWSTQVLCNLPQNNSKPIIA</sequence>
<comment type="caution">
    <text evidence="1">The sequence shown here is derived from an EMBL/GenBank/DDBJ whole genome shotgun (WGS) entry which is preliminary data.</text>
</comment>
<keyword evidence="2" id="KW-1185">Reference proteome</keyword>
<dbReference type="Proteomes" id="UP000054776">
    <property type="component" value="Unassembled WGS sequence"/>
</dbReference>
<proteinExistence type="predicted"/>
<evidence type="ECO:0000313" key="2">
    <source>
        <dbReference type="Proteomes" id="UP000054776"/>
    </source>
</evidence>
<dbReference type="EMBL" id="JYDH01006445">
    <property type="protein sequence ID" value="KRY02229.1"/>
    <property type="molecule type" value="Genomic_DNA"/>
</dbReference>